<reference evidence="1" key="1">
    <citation type="submission" date="2014-09" db="EMBL/GenBank/DDBJ databases">
        <authorList>
            <person name="Magalhaes I.L.F."/>
            <person name="Oliveira U."/>
            <person name="Santos F.R."/>
            <person name="Vidigal T.H.D.A."/>
            <person name="Brescovit A.D."/>
            <person name="Santos A.J."/>
        </authorList>
    </citation>
    <scope>NUCLEOTIDE SEQUENCE</scope>
    <source>
        <tissue evidence="1">Shoot tissue taken approximately 20 cm above the soil surface</tissue>
    </source>
</reference>
<dbReference type="AlphaFoldDB" id="A0A0A9BB38"/>
<name>A0A0A9BB38_ARUDO</name>
<proteinExistence type="predicted"/>
<reference evidence="1" key="2">
    <citation type="journal article" date="2015" name="Data Brief">
        <title>Shoot transcriptome of the giant reed, Arundo donax.</title>
        <authorList>
            <person name="Barrero R.A."/>
            <person name="Guerrero F.D."/>
            <person name="Moolhuijzen P."/>
            <person name="Goolsby J.A."/>
            <person name="Tidwell J."/>
            <person name="Bellgard S.E."/>
            <person name="Bellgard M.I."/>
        </authorList>
    </citation>
    <scope>NUCLEOTIDE SEQUENCE</scope>
    <source>
        <tissue evidence="1">Shoot tissue taken approximately 20 cm above the soil surface</tissue>
    </source>
</reference>
<evidence type="ECO:0000313" key="1">
    <source>
        <dbReference type="EMBL" id="JAD61154.1"/>
    </source>
</evidence>
<sequence>MISRHKLQDEAARTREARSDMCVRIL</sequence>
<organism evidence="1">
    <name type="scientific">Arundo donax</name>
    <name type="common">Giant reed</name>
    <name type="synonym">Donax arundinaceus</name>
    <dbReference type="NCBI Taxonomy" id="35708"/>
    <lineage>
        <taxon>Eukaryota</taxon>
        <taxon>Viridiplantae</taxon>
        <taxon>Streptophyta</taxon>
        <taxon>Embryophyta</taxon>
        <taxon>Tracheophyta</taxon>
        <taxon>Spermatophyta</taxon>
        <taxon>Magnoliopsida</taxon>
        <taxon>Liliopsida</taxon>
        <taxon>Poales</taxon>
        <taxon>Poaceae</taxon>
        <taxon>PACMAD clade</taxon>
        <taxon>Arundinoideae</taxon>
        <taxon>Arundineae</taxon>
        <taxon>Arundo</taxon>
    </lineage>
</organism>
<accession>A0A0A9BB38</accession>
<dbReference type="EMBL" id="GBRH01236741">
    <property type="protein sequence ID" value="JAD61154.1"/>
    <property type="molecule type" value="Transcribed_RNA"/>
</dbReference>
<protein>
    <submittedName>
        <fullName evidence="1">Uncharacterized protein</fullName>
    </submittedName>
</protein>